<dbReference type="Pfam" id="PF13828">
    <property type="entry name" value="DUF4190"/>
    <property type="match status" value="1"/>
</dbReference>
<dbReference type="RefSeq" id="WP_138634555.1">
    <property type="nucleotide sequence ID" value="NZ_VCKZ01000017.1"/>
</dbReference>
<evidence type="ECO:0000259" key="3">
    <source>
        <dbReference type="Pfam" id="PF13828"/>
    </source>
</evidence>
<keyword evidence="2" id="KW-0812">Transmembrane</keyword>
<dbReference type="AlphaFoldDB" id="A0A5S4H8Q6"/>
<evidence type="ECO:0000259" key="4">
    <source>
        <dbReference type="Pfam" id="PF13845"/>
    </source>
</evidence>
<dbReference type="OrthoDB" id="3628931at2"/>
<keyword evidence="6" id="KW-1185">Reference proteome</keyword>
<evidence type="ECO:0000256" key="1">
    <source>
        <dbReference type="SAM" id="MobiDB-lite"/>
    </source>
</evidence>
<evidence type="ECO:0000313" key="6">
    <source>
        <dbReference type="Proteomes" id="UP000305238"/>
    </source>
</evidence>
<feature type="region of interest" description="Disordered" evidence="1">
    <location>
        <begin position="1"/>
        <end position="36"/>
    </location>
</feature>
<feature type="transmembrane region" description="Helical" evidence="2">
    <location>
        <begin position="81"/>
        <end position="106"/>
    </location>
</feature>
<dbReference type="EMBL" id="VCKZ01000017">
    <property type="protein sequence ID" value="TMR41645.1"/>
    <property type="molecule type" value="Genomic_DNA"/>
</dbReference>
<keyword evidence="2" id="KW-1133">Transmembrane helix</keyword>
<feature type="region of interest" description="Disordered" evidence="1">
    <location>
        <begin position="109"/>
        <end position="130"/>
    </location>
</feature>
<organism evidence="5 6">
    <name type="scientific">Actinomadura geliboluensis</name>
    <dbReference type="NCBI Taxonomy" id="882440"/>
    <lineage>
        <taxon>Bacteria</taxon>
        <taxon>Bacillati</taxon>
        <taxon>Actinomycetota</taxon>
        <taxon>Actinomycetes</taxon>
        <taxon>Streptosporangiales</taxon>
        <taxon>Thermomonosporaceae</taxon>
        <taxon>Actinomadura</taxon>
    </lineage>
</organism>
<feature type="domain" description="Septum formation-related" evidence="4">
    <location>
        <begin position="121"/>
        <end position="235"/>
    </location>
</feature>
<feature type="domain" description="DUF4190" evidence="3">
    <location>
        <begin position="44"/>
        <end position="99"/>
    </location>
</feature>
<keyword evidence="2" id="KW-0472">Membrane</keyword>
<comment type="caution">
    <text evidence="5">The sequence shown here is derived from an EMBL/GenBank/DDBJ whole genome shotgun (WGS) entry which is preliminary data.</text>
</comment>
<proteinExistence type="predicted"/>
<evidence type="ECO:0000256" key="2">
    <source>
        <dbReference type="SAM" id="Phobius"/>
    </source>
</evidence>
<dbReference type="InterPro" id="IPR025241">
    <property type="entry name" value="DUF4190"/>
</dbReference>
<dbReference type="InterPro" id="IPR026004">
    <property type="entry name" value="Septum_form"/>
</dbReference>
<gene>
    <name evidence="5" type="ORF">ETD96_04610</name>
</gene>
<reference evidence="5 6" key="1">
    <citation type="submission" date="2019-05" db="EMBL/GenBank/DDBJ databases">
        <title>Draft genome sequence of Actinomadura geliboluensis A8036.</title>
        <authorList>
            <person name="Saricaoglu S."/>
            <person name="Isik K."/>
        </authorList>
    </citation>
    <scope>NUCLEOTIDE SEQUENCE [LARGE SCALE GENOMIC DNA]</scope>
    <source>
        <strain evidence="5 6">A8036</strain>
    </source>
</reference>
<dbReference type="Pfam" id="PF13845">
    <property type="entry name" value="Septum_form"/>
    <property type="match status" value="1"/>
</dbReference>
<feature type="transmembrane region" description="Helical" evidence="2">
    <location>
        <begin position="44"/>
        <end position="69"/>
    </location>
</feature>
<dbReference type="Proteomes" id="UP000305238">
    <property type="component" value="Unassembled WGS sequence"/>
</dbReference>
<name>A0A5S4H8Q6_9ACTN</name>
<accession>A0A5S4H8Q6</accession>
<sequence length="252" mass="25980">MTYPPPGSGYPGPQPPYQPPPAPPGPPGPPGYGSPYRNDSTNGLAVAAFITGLLGCLGVLGIILGAISLSQIGRNGGRGRGFAIAGIVLSSFWILGAVVVGVVAAASDSSSDGGSALPRPSQSKTQTVDAQKMKVGDCINDAATAANPSDTEPVEVESVKIVPCTGPHDGEVAAVFRLTGSLMPPESELQQQASDGCKLRTRARINRDPAASRLANSFYYPTDESWRQGDRTVTCVIVAANDGTKLTRPVRP</sequence>
<protein>
    <submittedName>
        <fullName evidence="5">DUF4190 domain-containing protein</fullName>
    </submittedName>
</protein>
<feature type="compositionally biased region" description="Pro residues" evidence="1">
    <location>
        <begin position="1"/>
        <end position="32"/>
    </location>
</feature>
<evidence type="ECO:0000313" key="5">
    <source>
        <dbReference type="EMBL" id="TMR41645.1"/>
    </source>
</evidence>
<feature type="compositionally biased region" description="Polar residues" evidence="1">
    <location>
        <begin position="120"/>
        <end position="129"/>
    </location>
</feature>